<keyword evidence="6" id="KW-0808">Transferase</keyword>
<sequence>MTSVHPLLANVDRVVQSVTNATKRLSLISTNTSSSNKRKAQNKIGPWKLGRTLGRGSTGRVRLAKHVHTGKLAAVKIVPKLNFRKIENHKYRRAESGAAGGHLPYSIEREIIIMKLMSHPNIMGLYDVWENRLDLYLILEYIEGGELFDYLIKKGRLLECEAICYFRQIIHSIAYLHQFNICHRDLKPENLLLDFNKNIKIADFGMAALQVDTKLLETSCGSPHYAAPEIVAGQNYHGAPCDIWSCGVILFALLTGHLPFDDENIRKLLLKVQNGKFTMPLHLSAEAKDLILRMLQVNSADRIGIDAILLHPLLQKYPHSPERNAAPAYAPLPCANARPIESAVMIDPEILHNLCVLFHNCPEEQVVRCLLSPARSPEKMFYYLLMKYRNDHVAYSNAAHYADDDSDLTGSDVKQVYTTRPPASDERERKSASRSLPGRRPLGNISNTSFAVSSSSRKNTRLNNTIISRTSSLAPLRKSRSHMFSRGHSAHLRSQENAPISRKLTPGYITPLPSDDKENDEKESGVAPRNSQEDAVRFFQQVCLEIFGPDVDPHAIFNLTMDLRRRNLSTDTLAKLRALSHRLSQVTHLPPSPAPRESASVHESQHKTRLETEAVKLEVMSESGNGADCSSNYGTDSPRDSTDRTDRVSKPTPSQTRVITQPTPRAPSLDPKSIGLSLLRAKTFSSQLQHLQARDKNTRVLERLGIGIKRRPVHPLARTGSGVKTSTSRNLADILRSGDQPAQRSMLGAIDELQPPRASLADPAQPLTRQTSTTSTRRISQLHSSSAAPAHIPHQCFSRLSFNGIFGDALDELAPRDDTLGSVLQKECQKLRSSSATGDARVLSGLGISADASVAPETRVSLRDDYDQNLVFAGMSNDEHSNYFVGSAAAFREHAYAKVASRHSPDASHRSFDASSRQSFCDVLSRTILDDGASTVNESHYTLLTDGTLANAEPPIDAYAGAKDKTRSSNYDMHGSHAETAPGASKRVSGITREPTRAAGGCMKRSRASTNIFSSLDLPAQAQASDNASPRLKQLQKLPNLALQWNNEPRASAKSASATKAVIHASAPNANASPRILDGFKHRFSLRPQRAAPPAPDASLAQNHNRFSRMSGASKPWQYASVSAPELLGACGARWFKRFFASLAKGGMPEPERAVRDVHVFDSLLRAAELMRIVKNQIKLKEMEGTVTRVNVDEEFALLSGVIPLKFARGHKLHFKIEIIDLGKTSSLHLLKIKGSPRGFQNLAEVVTFVVRQEEAAADIRKSLYKQPPSVPSSRRD</sequence>
<dbReference type="GO" id="GO:0030447">
    <property type="term" value="P:filamentous growth"/>
    <property type="evidence" value="ECO:0007669"/>
    <property type="project" value="UniProtKB-ARBA"/>
</dbReference>
<evidence type="ECO:0000256" key="7">
    <source>
        <dbReference type="ARBA" id="ARBA00022741"/>
    </source>
</evidence>
<evidence type="ECO:0000256" key="13">
    <source>
        <dbReference type="PROSITE-ProRule" id="PRU10141"/>
    </source>
</evidence>
<dbReference type="PROSITE" id="PS00107">
    <property type="entry name" value="PROTEIN_KINASE_ATP"/>
    <property type="match status" value="1"/>
</dbReference>
<feature type="binding site" evidence="13">
    <location>
        <position position="76"/>
    </location>
    <ligand>
        <name>ATP</name>
        <dbReference type="ChEBI" id="CHEBI:30616"/>
    </ligand>
</feature>
<feature type="compositionally biased region" description="Basic and acidic residues" evidence="14">
    <location>
        <begin position="599"/>
        <end position="608"/>
    </location>
</feature>
<dbReference type="GO" id="GO:0005524">
    <property type="term" value="F:ATP binding"/>
    <property type="evidence" value="ECO:0007669"/>
    <property type="project" value="UniProtKB-UniRule"/>
</dbReference>
<organism evidence="16 17">
    <name type="scientific">Metschnikowia bicuspidata</name>
    <dbReference type="NCBI Taxonomy" id="27322"/>
    <lineage>
        <taxon>Eukaryota</taxon>
        <taxon>Fungi</taxon>
        <taxon>Dikarya</taxon>
        <taxon>Ascomycota</taxon>
        <taxon>Saccharomycotina</taxon>
        <taxon>Pichiomycetes</taxon>
        <taxon>Metschnikowiaceae</taxon>
        <taxon>Metschnikowia</taxon>
    </lineage>
</organism>
<name>A0A4P9ZAI7_9ASCO</name>
<feature type="region of interest" description="Disordered" evidence="14">
    <location>
        <begin position="622"/>
        <end position="670"/>
    </location>
</feature>
<keyword evidence="10" id="KW-0175">Coiled coil</keyword>
<feature type="compositionally biased region" description="Polar residues" evidence="14">
    <location>
        <begin position="622"/>
        <end position="634"/>
    </location>
</feature>
<dbReference type="InterPro" id="IPR000719">
    <property type="entry name" value="Prot_kinase_dom"/>
</dbReference>
<dbReference type="Proteomes" id="UP000268321">
    <property type="component" value="Unassembled WGS sequence"/>
</dbReference>
<proteinExistence type="inferred from homology"/>
<dbReference type="InterPro" id="IPR008271">
    <property type="entry name" value="Ser/Thr_kinase_AS"/>
</dbReference>
<dbReference type="InterPro" id="IPR011009">
    <property type="entry name" value="Kinase-like_dom_sf"/>
</dbReference>
<dbReference type="GO" id="GO:0005935">
    <property type="term" value="C:cellular bud neck"/>
    <property type="evidence" value="ECO:0007669"/>
    <property type="project" value="UniProtKB-SubCell"/>
</dbReference>
<dbReference type="EMBL" id="ML004475">
    <property type="protein sequence ID" value="RKP29763.1"/>
    <property type="molecule type" value="Genomic_DNA"/>
</dbReference>
<evidence type="ECO:0000256" key="6">
    <source>
        <dbReference type="ARBA" id="ARBA00022679"/>
    </source>
</evidence>
<evidence type="ECO:0000256" key="5">
    <source>
        <dbReference type="ARBA" id="ARBA00022553"/>
    </source>
</evidence>
<dbReference type="GO" id="GO:0035556">
    <property type="term" value="P:intracellular signal transduction"/>
    <property type="evidence" value="ECO:0007669"/>
    <property type="project" value="TreeGrafter"/>
</dbReference>
<feature type="region of interest" description="Disordered" evidence="14">
    <location>
        <begin position="417"/>
        <end position="531"/>
    </location>
</feature>
<dbReference type="PANTHER" id="PTHR24346">
    <property type="entry name" value="MAP/MICROTUBULE AFFINITY-REGULATING KINASE"/>
    <property type="match status" value="1"/>
</dbReference>
<evidence type="ECO:0000256" key="9">
    <source>
        <dbReference type="ARBA" id="ARBA00022840"/>
    </source>
</evidence>
<keyword evidence="5" id="KW-0597">Phosphoprotein</keyword>
<feature type="domain" description="Protein kinase" evidence="15">
    <location>
        <begin position="47"/>
        <end position="314"/>
    </location>
</feature>
<dbReference type="Pfam" id="PF16797">
    <property type="entry name" value="Fungal_KA1"/>
    <property type="match status" value="1"/>
</dbReference>
<evidence type="ECO:0000259" key="15">
    <source>
        <dbReference type="PROSITE" id="PS50011"/>
    </source>
</evidence>
<comment type="similarity">
    <text evidence="2">Belongs to the protein kinase superfamily. CAMK Ser/Thr protein kinase family. NIM1 subfamily.</text>
</comment>
<comment type="subcellular location">
    <subcellularLocation>
        <location evidence="1">Bud neck</location>
    </subcellularLocation>
</comment>
<dbReference type="GO" id="GO:0001558">
    <property type="term" value="P:regulation of cell growth"/>
    <property type="evidence" value="ECO:0007669"/>
    <property type="project" value="UniProtKB-ARBA"/>
</dbReference>
<evidence type="ECO:0000256" key="11">
    <source>
        <dbReference type="ARBA" id="ARBA00047899"/>
    </source>
</evidence>
<evidence type="ECO:0000256" key="12">
    <source>
        <dbReference type="ARBA" id="ARBA00048679"/>
    </source>
</evidence>
<evidence type="ECO:0000313" key="17">
    <source>
        <dbReference type="Proteomes" id="UP000268321"/>
    </source>
</evidence>
<dbReference type="GO" id="GO:0060258">
    <property type="term" value="P:negative regulation of filamentous growth"/>
    <property type="evidence" value="ECO:0007669"/>
    <property type="project" value="UniProtKB-ARBA"/>
</dbReference>
<dbReference type="SMART" id="SM00220">
    <property type="entry name" value="S_TKc"/>
    <property type="match status" value="1"/>
</dbReference>
<dbReference type="AlphaFoldDB" id="A0A4P9ZAI7"/>
<keyword evidence="4" id="KW-0723">Serine/threonine-protein kinase</keyword>
<dbReference type="PANTHER" id="PTHR24346:SF110">
    <property type="entry name" value="NON-SPECIFIC SERINE_THREONINE PROTEIN KINASE"/>
    <property type="match status" value="1"/>
</dbReference>
<feature type="region of interest" description="Disordered" evidence="14">
    <location>
        <begin position="960"/>
        <end position="1005"/>
    </location>
</feature>
<protein>
    <recommendedName>
        <fullName evidence="3">non-specific serine/threonine protein kinase</fullName>
        <ecNumber evidence="3">2.7.11.1</ecNumber>
    </recommendedName>
</protein>
<evidence type="ECO:0000256" key="14">
    <source>
        <dbReference type="SAM" id="MobiDB-lite"/>
    </source>
</evidence>
<reference evidence="17" key="1">
    <citation type="journal article" date="2018" name="Nat. Microbiol.">
        <title>Leveraging single-cell genomics to expand the fungal tree of life.</title>
        <authorList>
            <person name="Ahrendt S.R."/>
            <person name="Quandt C.A."/>
            <person name="Ciobanu D."/>
            <person name="Clum A."/>
            <person name="Salamov A."/>
            <person name="Andreopoulos B."/>
            <person name="Cheng J.F."/>
            <person name="Woyke T."/>
            <person name="Pelin A."/>
            <person name="Henrissat B."/>
            <person name="Reynolds N.K."/>
            <person name="Benny G.L."/>
            <person name="Smith M.E."/>
            <person name="James T.Y."/>
            <person name="Grigoriev I.V."/>
        </authorList>
    </citation>
    <scope>NUCLEOTIDE SEQUENCE [LARGE SCALE GENOMIC DNA]</scope>
    <source>
        <strain evidence="17">Baker2002</strain>
    </source>
</reference>
<gene>
    <name evidence="16" type="ORF">METBISCDRAFT_27959</name>
</gene>
<feature type="compositionally biased region" description="Basic residues" evidence="14">
    <location>
        <begin position="477"/>
        <end position="491"/>
    </location>
</feature>
<keyword evidence="9 13" id="KW-0067">ATP-binding</keyword>
<evidence type="ECO:0000256" key="2">
    <source>
        <dbReference type="ARBA" id="ARBA00010791"/>
    </source>
</evidence>
<dbReference type="InterPro" id="IPR017441">
    <property type="entry name" value="Protein_kinase_ATP_BS"/>
</dbReference>
<evidence type="ECO:0000256" key="4">
    <source>
        <dbReference type="ARBA" id="ARBA00022527"/>
    </source>
</evidence>
<evidence type="ECO:0000256" key="1">
    <source>
        <dbReference type="ARBA" id="ARBA00004266"/>
    </source>
</evidence>
<dbReference type="Gene3D" id="1.10.510.10">
    <property type="entry name" value="Transferase(Phosphotransferase) domain 1"/>
    <property type="match status" value="1"/>
</dbReference>
<dbReference type="CDD" id="cd14081">
    <property type="entry name" value="STKc_BRSK1_2"/>
    <property type="match status" value="1"/>
</dbReference>
<dbReference type="PROSITE" id="PS50011">
    <property type="entry name" value="PROTEIN_KINASE_DOM"/>
    <property type="match status" value="1"/>
</dbReference>
<evidence type="ECO:0000256" key="8">
    <source>
        <dbReference type="ARBA" id="ARBA00022777"/>
    </source>
</evidence>
<feature type="compositionally biased region" description="Basic and acidic residues" evidence="14">
    <location>
        <begin position="514"/>
        <end position="524"/>
    </location>
</feature>
<dbReference type="InterPro" id="IPR031850">
    <property type="entry name" value="Fungal_KA1_dom"/>
</dbReference>
<accession>A0A4P9ZAI7</accession>
<evidence type="ECO:0000256" key="3">
    <source>
        <dbReference type="ARBA" id="ARBA00012513"/>
    </source>
</evidence>
<dbReference type="OrthoDB" id="504170at2759"/>
<comment type="catalytic activity">
    <reaction evidence="11">
        <text>L-threonyl-[protein] + ATP = O-phospho-L-threonyl-[protein] + ADP + H(+)</text>
        <dbReference type="Rhea" id="RHEA:46608"/>
        <dbReference type="Rhea" id="RHEA-COMP:11060"/>
        <dbReference type="Rhea" id="RHEA-COMP:11605"/>
        <dbReference type="ChEBI" id="CHEBI:15378"/>
        <dbReference type="ChEBI" id="CHEBI:30013"/>
        <dbReference type="ChEBI" id="CHEBI:30616"/>
        <dbReference type="ChEBI" id="CHEBI:61977"/>
        <dbReference type="ChEBI" id="CHEBI:456216"/>
        <dbReference type="EC" id="2.7.11.1"/>
    </reaction>
</comment>
<dbReference type="GO" id="GO:0005940">
    <property type="term" value="C:septin ring"/>
    <property type="evidence" value="ECO:0007669"/>
    <property type="project" value="UniProtKB-ARBA"/>
</dbReference>
<dbReference type="GO" id="GO:0004674">
    <property type="term" value="F:protein serine/threonine kinase activity"/>
    <property type="evidence" value="ECO:0007669"/>
    <property type="project" value="UniProtKB-KW"/>
</dbReference>
<feature type="region of interest" description="Disordered" evidence="14">
    <location>
        <begin position="750"/>
        <end position="787"/>
    </location>
</feature>
<feature type="compositionally biased region" description="Polar residues" evidence="14">
    <location>
        <begin position="444"/>
        <end position="473"/>
    </location>
</feature>
<dbReference type="FunFam" id="1.10.510.10:FF:000394">
    <property type="entry name" value="Serine/threonine-protein kinase HSL1"/>
    <property type="match status" value="1"/>
</dbReference>
<keyword evidence="17" id="KW-1185">Reference proteome</keyword>
<feature type="compositionally biased region" description="Low complexity" evidence="14">
    <location>
        <begin position="768"/>
        <end position="781"/>
    </location>
</feature>
<dbReference type="Pfam" id="PF00069">
    <property type="entry name" value="Pkinase"/>
    <property type="match status" value="1"/>
</dbReference>
<comment type="catalytic activity">
    <reaction evidence="12">
        <text>L-seryl-[protein] + ATP = O-phospho-L-seryl-[protein] + ADP + H(+)</text>
        <dbReference type="Rhea" id="RHEA:17989"/>
        <dbReference type="Rhea" id="RHEA-COMP:9863"/>
        <dbReference type="Rhea" id="RHEA-COMP:11604"/>
        <dbReference type="ChEBI" id="CHEBI:15378"/>
        <dbReference type="ChEBI" id="CHEBI:29999"/>
        <dbReference type="ChEBI" id="CHEBI:30616"/>
        <dbReference type="ChEBI" id="CHEBI:83421"/>
        <dbReference type="ChEBI" id="CHEBI:456216"/>
        <dbReference type="EC" id="2.7.11.1"/>
    </reaction>
</comment>
<feature type="compositionally biased region" description="Polar residues" evidence="14">
    <location>
        <begin position="651"/>
        <end position="663"/>
    </location>
</feature>
<keyword evidence="8 16" id="KW-0418">Kinase</keyword>
<feature type="compositionally biased region" description="Basic and acidic residues" evidence="14">
    <location>
        <begin position="637"/>
        <end position="649"/>
    </location>
</feature>
<dbReference type="SUPFAM" id="SSF56112">
    <property type="entry name" value="Protein kinase-like (PK-like)"/>
    <property type="match status" value="1"/>
</dbReference>
<dbReference type="PROSITE" id="PS00108">
    <property type="entry name" value="PROTEIN_KINASE_ST"/>
    <property type="match status" value="1"/>
</dbReference>
<evidence type="ECO:0000313" key="16">
    <source>
        <dbReference type="EMBL" id="RKP29763.1"/>
    </source>
</evidence>
<evidence type="ECO:0000256" key="10">
    <source>
        <dbReference type="ARBA" id="ARBA00023054"/>
    </source>
</evidence>
<dbReference type="EC" id="2.7.11.1" evidence="3"/>
<keyword evidence="7 13" id="KW-0547">Nucleotide-binding</keyword>
<feature type="region of interest" description="Disordered" evidence="14">
    <location>
        <begin position="584"/>
        <end position="608"/>
    </location>
</feature>